<dbReference type="OrthoDB" id="9796281at2"/>
<dbReference type="Proteomes" id="UP000236737">
    <property type="component" value="Unassembled WGS sequence"/>
</dbReference>
<dbReference type="EMBL" id="FNVP01000013">
    <property type="protein sequence ID" value="SEG42901.1"/>
    <property type="molecule type" value="Genomic_DNA"/>
</dbReference>
<accession>A0A1H6A385</accession>
<evidence type="ECO:0000313" key="1">
    <source>
        <dbReference type="EMBL" id="SEG42901.1"/>
    </source>
</evidence>
<name>A0A1H6A385_9FLAO</name>
<reference evidence="2" key="1">
    <citation type="submission" date="2016-10" db="EMBL/GenBank/DDBJ databases">
        <authorList>
            <person name="Varghese N."/>
            <person name="Submissions S."/>
        </authorList>
    </citation>
    <scope>NUCLEOTIDE SEQUENCE [LARGE SCALE GENOMIC DNA]</scope>
    <source>
        <strain evidence="2">CGMCC 1.9230</strain>
    </source>
</reference>
<evidence type="ECO:0000313" key="2">
    <source>
        <dbReference type="Proteomes" id="UP000236737"/>
    </source>
</evidence>
<proteinExistence type="predicted"/>
<keyword evidence="2" id="KW-1185">Reference proteome</keyword>
<dbReference type="RefSeq" id="WP_104000690.1">
    <property type="nucleotide sequence ID" value="NZ_FNVP01000013.1"/>
</dbReference>
<organism evidence="1 2">
    <name type="scientific">Flavobacterium urumqiense</name>
    <dbReference type="NCBI Taxonomy" id="935224"/>
    <lineage>
        <taxon>Bacteria</taxon>
        <taxon>Pseudomonadati</taxon>
        <taxon>Bacteroidota</taxon>
        <taxon>Flavobacteriia</taxon>
        <taxon>Flavobacteriales</taxon>
        <taxon>Flavobacteriaceae</taxon>
        <taxon>Flavobacterium</taxon>
    </lineage>
</organism>
<dbReference type="AlphaFoldDB" id="A0A1H6A385"/>
<sequence>MGNSKEDFVKIDLYYTDDFIFDAVSKDTIRMTSENEIIAMKLYIILRCSRKKYFWDLDYYLDKVSIDEMISFNEQR</sequence>
<gene>
    <name evidence="1" type="ORF">SAMN04488130_11335</name>
</gene>
<protein>
    <submittedName>
        <fullName evidence="1">Uncharacterized protein</fullName>
    </submittedName>
</protein>